<dbReference type="Proteomes" id="UP000718593">
    <property type="component" value="Unassembled WGS sequence"/>
</dbReference>
<dbReference type="Gene3D" id="3.60.15.10">
    <property type="entry name" value="Ribonuclease Z/Hydroxyacylglutathione hydrolase-like"/>
    <property type="match status" value="1"/>
</dbReference>
<evidence type="ECO:0000313" key="2">
    <source>
        <dbReference type="Proteomes" id="UP000718593"/>
    </source>
</evidence>
<dbReference type="AlphaFoldDB" id="A0A930BSS4"/>
<dbReference type="InterPro" id="IPR036866">
    <property type="entry name" value="RibonucZ/Hydroxyglut_hydro"/>
</dbReference>
<proteinExistence type="predicted"/>
<feature type="non-terminal residue" evidence="1">
    <location>
        <position position="1"/>
    </location>
</feature>
<dbReference type="EMBL" id="JABZMI010000166">
    <property type="protein sequence ID" value="MBF1165200.1"/>
    <property type="molecule type" value="Genomic_DNA"/>
</dbReference>
<accession>A0A930BSS4</accession>
<reference evidence="1" key="1">
    <citation type="submission" date="2020-04" db="EMBL/GenBank/DDBJ databases">
        <title>Deep metagenomics examines the oral microbiome during advanced dental caries in children, revealing novel taxa and co-occurrences with host molecules.</title>
        <authorList>
            <person name="Baker J.L."/>
            <person name="Morton J.T."/>
            <person name="Dinis M."/>
            <person name="Alvarez R."/>
            <person name="Tran N.C."/>
            <person name="Knight R."/>
            <person name="Edlund A."/>
        </authorList>
    </citation>
    <scope>NUCLEOTIDE SEQUENCE</scope>
    <source>
        <strain evidence="1">JCVI_32_bin.24</strain>
    </source>
</reference>
<sequence>TPPFLQAVGAREAIIPVGYRNRFGHPKPAVVARYEALGQRIWRTDRDGALHVTLGTGPTSVRAWRQEHRRYWHGR</sequence>
<protein>
    <submittedName>
        <fullName evidence="1">Uncharacterized protein</fullName>
    </submittedName>
</protein>
<dbReference type="SUPFAM" id="SSF56281">
    <property type="entry name" value="Metallo-hydrolase/oxidoreductase"/>
    <property type="match status" value="1"/>
</dbReference>
<organism evidence="1 2">
    <name type="scientific">Dechloromonas agitata</name>
    <dbReference type="NCBI Taxonomy" id="73030"/>
    <lineage>
        <taxon>Bacteria</taxon>
        <taxon>Pseudomonadati</taxon>
        <taxon>Pseudomonadota</taxon>
        <taxon>Betaproteobacteria</taxon>
        <taxon>Rhodocyclales</taxon>
        <taxon>Azonexaceae</taxon>
        <taxon>Dechloromonas</taxon>
    </lineage>
</organism>
<evidence type="ECO:0000313" key="1">
    <source>
        <dbReference type="EMBL" id="MBF1165200.1"/>
    </source>
</evidence>
<name>A0A930BSS4_9RHOO</name>
<gene>
    <name evidence="1" type="ORF">HXL68_09170</name>
</gene>
<comment type="caution">
    <text evidence="1">The sequence shown here is derived from an EMBL/GenBank/DDBJ whole genome shotgun (WGS) entry which is preliminary data.</text>
</comment>